<comment type="caution">
    <text evidence="3">The sequence shown here is derived from an EMBL/GenBank/DDBJ whole genome shotgun (WGS) entry which is preliminary data.</text>
</comment>
<dbReference type="SUPFAM" id="SSF53901">
    <property type="entry name" value="Thiolase-like"/>
    <property type="match status" value="1"/>
</dbReference>
<evidence type="ECO:0000313" key="3">
    <source>
        <dbReference type="EMBL" id="TVY81162.1"/>
    </source>
</evidence>
<dbReference type="InterPro" id="IPR014030">
    <property type="entry name" value="Ketoacyl_synth_N"/>
</dbReference>
<protein>
    <submittedName>
        <fullName evidence="3">Reducing polyketide synthase FUB1</fullName>
    </submittedName>
</protein>
<dbReference type="PROSITE" id="PS52004">
    <property type="entry name" value="KS3_2"/>
    <property type="match status" value="1"/>
</dbReference>
<dbReference type="Pfam" id="PF16197">
    <property type="entry name" value="KAsynt_C_assoc"/>
    <property type="match status" value="1"/>
</dbReference>
<dbReference type="Pfam" id="PF00698">
    <property type="entry name" value="Acyl_transf_1"/>
    <property type="match status" value="1"/>
</dbReference>
<dbReference type="InterPro" id="IPR001227">
    <property type="entry name" value="Ac_transferase_dom_sf"/>
</dbReference>
<dbReference type="InterPro" id="IPR020841">
    <property type="entry name" value="PKS_Beta-ketoAc_synthase_dom"/>
</dbReference>
<dbReference type="EMBL" id="QGMK01000535">
    <property type="protein sequence ID" value="TVY81162.1"/>
    <property type="molecule type" value="Genomic_DNA"/>
</dbReference>
<dbReference type="InterPro" id="IPR032821">
    <property type="entry name" value="PKS_assoc"/>
</dbReference>
<feature type="region of interest" description="Disordered" evidence="1">
    <location>
        <begin position="398"/>
        <end position="422"/>
    </location>
</feature>
<dbReference type="Gene3D" id="3.40.47.10">
    <property type="match status" value="2"/>
</dbReference>
<dbReference type="SUPFAM" id="SSF52151">
    <property type="entry name" value="FabD/lysophospholipase-like"/>
    <property type="match status" value="1"/>
</dbReference>
<evidence type="ECO:0000313" key="4">
    <source>
        <dbReference type="Proteomes" id="UP000469558"/>
    </source>
</evidence>
<feature type="domain" description="Ketosynthase family 3 (KS3)" evidence="2">
    <location>
        <begin position="26"/>
        <end position="377"/>
    </location>
</feature>
<dbReference type="Pfam" id="PF00109">
    <property type="entry name" value="ketoacyl-synt"/>
    <property type="match status" value="1"/>
</dbReference>
<dbReference type="GO" id="GO:0006633">
    <property type="term" value="P:fatty acid biosynthetic process"/>
    <property type="evidence" value="ECO:0007669"/>
    <property type="project" value="TreeGrafter"/>
</dbReference>
<reference evidence="3 4" key="1">
    <citation type="submission" date="2018-05" db="EMBL/GenBank/DDBJ databases">
        <title>Genome sequencing and assembly of the regulated plant pathogen Lachnellula willkommii and related sister species for the development of diagnostic species identification markers.</title>
        <authorList>
            <person name="Giroux E."/>
            <person name="Bilodeau G."/>
        </authorList>
    </citation>
    <scope>NUCLEOTIDE SEQUENCE [LARGE SCALE GENOMIC DNA]</scope>
    <source>
        <strain evidence="3 4">CBS 268.59</strain>
    </source>
</reference>
<dbReference type="OrthoDB" id="329835at2759"/>
<dbReference type="GO" id="GO:0004312">
    <property type="term" value="F:fatty acid synthase activity"/>
    <property type="evidence" value="ECO:0007669"/>
    <property type="project" value="TreeGrafter"/>
</dbReference>
<evidence type="ECO:0000259" key="2">
    <source>
        <dbReference type="PROSITE" id="PS52004"/>
    </source>
</evidence>
<dbReference type="InterPro" id="IPR016035">
    <property type="entry name" value="Acyl_Trfase/lysoPLipase"/>
</dbReference>
<dbReference type="InterPro" id="IPR016039">
    <property type="entry name" value="Thiolase-like"/>
</dbReference>
<dbReference type="PANTHER" id="PTHR43775">
    <property type="entry name" value="FATTY ACID SYNTHASE"/>
    <property type="match status" value="1"/>
</dbReference>
<dbReference type="GO" id="GO:0044550">
    <property type="term" value="P:secondary metabolite biosynthetic process"/>
    <property type="evidence" value="ECO:0007669"/>
    <property type="project" value="TreeGrafter"/>
</dbReference>
<organism evidence="3 4">
    <name type="scientific">Lachnellula suecica</name>
    <dbReference type="NCBI Taxonomy" id="602035"/>
    <lineage>
        <taxon>Eukaryota</taxon>
        <taxon>Fungi</taxon>
        <taxon>Dikarya</taxon>
        <taxon>Ascomycota</taxon>
        <taxon>Pezizomycotina</taxon>
        <taxon>Leotiomycetes</taxon>
        <taxon>Helotiales</taxon>
        <taxon>Lachnaceae</taxon>
        <taxon>Lachnellula</taxon>
    </lineage>
</organism>
<dbReference type="AlphaFoldDB" id="A0A8T9C7X9"/>
<dbReference type="InterPro" id="IPR050091">
    <property type="entry name" value="PKS_NRPS_Biosynth_Enz"/>
</dbReference>
<proteinExistence type="predicted"/>
<name>A0A8T9C7X9_9HELO</name>
<gene>
    <name evidence="3" type="primary">FUB1_1</name>
    <name evidence="3" type="ORF">LSUE1_G007377</name>
</gene>
<dbReference type="Proteomes" id="UP000469558">
    <property type="component" value="Unassembled WGS sequence"/>
</dbReference>
<evidence type="ECO:0000256" key="1">
    <source>
        <dbReference type="SAM" id="MobiDB-lite"/>
    </source>
</evidence>
<dbReference type="InterPro" id="IPR014043">
    <property type="entry name" value="Acyl_transferase_dom"/>
</dbReference>
<dbReference type="Gene3D" id="3.40.366.10">
    <property type="entry name" value="Malonyl-Coenzyme A Acyl Carrier Protein, domain 2"/>
    <property type="match status" value="1"/>
</dbReference>
<sequence>MDPGDAKIGVETRTGFEDEEFEVVGHEPIAIIGFAFKYPQEATTVQDFWTMLMDGRCASTEIPADRMNFNFRGGHYLREDLGCFDAPFFSINPMEASEMDPHQRGLLETSYQALENAGIPIDAVTGTLTSVYSASFADDYKILLYRDPERVPTYMIQGISSSFLANRISWFYDLKGASLNIDAACSSSLVAVDHACQNLRNGESNMSLVAGAVIRSTGTNSDGRTPGISQPSSQAQENLIRSTYKKAGLEMKHTRFFEAHATGTPIGDPLEAAAIGAAFATDRPVGEPMIVGALKSNIGHLEGGAGLAGLVKTVLVLERGIIPPNANFEYPSSKINTTSLNIKFPLGPTPWPSKGLRRASVNCFGFGGTNSHVVVEDAYNHLRLRSLRGIHCTTSGTQNEDYSIHPNSNSTVTSNGITKSKNNGIQKEQRPKILIWSAAHQDGTDLLVQSYTKYFKGACSEHRDQQYLDRLSYTLMNHRSSLLWKSYTLVHQPGDLLNLDKNTSLAVKQLSNPSIAFIFTGQGAQWARMGIELLSFAPYRASLVEAEAYFKVLGCSWSLTEELEKVEDESLINNAALSQPLCTALQMAVVDLLTYFGIHPTVVVGHSSGEIAAR</sequence>
<keyword evidence="4" id="KW-1185">Reference proteome</keyword>
<dbReference type="PANTHER" id="PTHR43775:SF29">
    <property type="entry name" value="ASPERFURANONE POLYKETIDE SYNTHASE AFOG-RELATED"/>
    <property type="match status" value="1"/>
</dbReference>
<dbReference type="CDD" id="cd00833">
    <property type="entry name" value="PKS"/>
    <property type="match status" value="1"/>
</dbReference>
<dbReference type="SMART" id="SM00825">
    <property type="entry name" value="PKS_KS"/>
    <property type="match status" value="1"/>
</dbReference>
<accession>A0A8T9C7X9</accession>